<dbReference type="InterPro" id="IPR035983">
    <property type="entry name" value="Hect_E3_ubiquitin_ligase"/>
</dbReference>
<evidence type="ECO:0000256" key="2">
    <source>
        <dbReference type="ARBA" id="ARBA00022737"/>
    </source>
</evidence>
<dbReference type="Proteomes" id="UP000274504">
    <property type="component" value="Unassembled WGS sequence"/>
</dbReference>
<dbReference type="PROSITE" id="PS50237">
    <property type="entry name" value="HECT"/>
    <property type="match status" value="1"/>
</dbReference>
<dbReference type="PROSITE" id="PS50012">
    <property type="entry name" value="RCC1_3"/>
    <property type="match status" value="6"/>
</dbReference>
<evidence type="ECO:0000313" key="10">
    <source>
        <dbReference type="WBParaSite" id="HDID_0000005901-mRNA-1"/>
    </source>
</evidence>
<dbReference type="STRING" id="6216.A0A158QBI3"/>
<dbReference type="InterPro" id="IPR009091">
    <property type="entry name" value="RCC1/BLIP-II"/>
</dbReference>
<evidence type="ECO:0000256" key="6">
    <source>
        <dbReference type="SAM" id="MobiDB-lite"/>
    </source>
</evidence>
<evidence type="ECO:0000313" key="8">
    <source>
        <dbReference type="EMBL" id="VDL11678.1"/>
    </source>
</evidence>
<keyword evidence="1" id="KW-0808">Transferase</keyword>
<gene>
    <name evidence="8" type="ORF">HDID_LOCUS60</name>
</gene>
<dbReference type="InterPro" id="IPR058923">
    <property type="entry name" value="RCC1-like_dom"/>
</dbReference>
<reference evidence="8 9" key="2">
    <citation type="submission" date="2018-11" db="EMBL/GenBank/DDBJ databases">
        <authorList>
            <consortium name="Pathogen Informatics"/>
        </authorList>
    </citation>
    <scope>NUCLEOTIDE SEQUENCE [LARGE SCALE GENOMIC DNA]</scope>
</reference>
<dbReference type="PROSITE" id="PS00626">
    <property type="entry name" value="RCC1_2"/>
    <property type="match status" value="1"/>
</dbReference>
<feature type="active site" description="Glycyl thioester intermediate" evidence="4">
    <location>
        <position position="1221"/>
    </location>
</feature>
<dbReference type="Gene3D" id="2.130.10.30">
    <property type="entry name" value="Regulator of chromosome condensation 1/beta-lactamase-inhibitor protein II"/>
    <property type="match status" value="2"/>
</dbReference>
<dbReference type="WBParaSite" id="HDID_0000005901-mRNA-1">
    <property type="protein sequence ID" value="HDID_0000005901-mRNA-1"/>
    <property type="gene ID" value="HDID_0000005901"/>
</dbReference>
<dbReference type="AlphaFoldDB" id="A0A158QBI3"/>
<feature type="repeat" description="RCC1" evidence="5">
    <location>
        <begin position="110"/>
        <end position="159"/>
    </location>
</feature>
<dbReference type="EMBL" id="UYSG01000005">
    <property type="protein sequence ID" value="VDL11678.1"/>
    <property type="molecule type" value="Genomic_DNA"/>
</dbReference>
<feature type="repeat" description="RCC1" evidence="5">
    <location>
        <begin position="214"/>
        <end position="291"/>
    </location>
</feature>
<dbReference type="PANTHER" id="PTHR45622:SF76">
    <property type="entry name" value="HECT AND RLD DOMAIN CONTAINING E3 UBIQUITIN LIGASE 4, ISOFORM C"/>
    <property type="match status" value="1"/>
</dbReference>
<feature type="domain" description="HECT" evidence="7">
    <location>
        <begin position="877"/>
        <end position="1253"/>
    </location>
</feature>
<feature type="repeat" description="RCC1" evidence="5">
    <location>
        <begin position="292"/>
        <end position="344"/>
    </location>
</feature>
<dbReference type="InterPro" id="IPR051709">
    <property type="entry name" value="Ub-ligase/GTPase-reg"/>
</dbReference>
<accession>A0A158QBI3</accession>
<protein>
    <submittedName>
        <fullName evidence="10">HECT domain-containing protein</fullName>
    </submittedName>
</protein>
<dbReference type="PANTHER" id="PTHR45622">
    <property type="entry name" value="UBIQUITIN-PROTEIN LIGASE E3A-RELATED"/>
    <property type="match status" value="1"/>
</dbReference>
<evidence type="ECO:0000313" key="9">
    <source>
        <dbReference type="Proteomes" id="UP000274504"/>
    </source>
</evidence>
<evidence type="ECO:0000256" key="3">
    <source>
        <dbReference type="ARBA" id="ARBA00022786"/>
    </source>
</evidence>
<feature type="compositionally biased region" description="Low complexity" evidence="6">
    <location>
        <begin position="250"/>
        <end position="261"/>
    </location>
</feature>
<evidence type="ECO:0000256" key="1">
    <source>
        <dbReference type="ARBA" id="ARBA00022679"/>
    </source>
</evidence>
<keyword evidence="3 4" id="KW-0833">Ubl conjugation pathway</keyword>
<keyword evidence="2" id="KW-0677">Repeat</keyword>
<dbReference type="Gene3D" id="3.30.2410.10">
    <property type="entry name" value="Hect, E3 ligase catalytic domain"/>
    <property type="match status" value="1"/>
</dbReference>
<dbReference type="GO" id="GO:0004842">
    <property type="term" value="F:ubiquitin-protein transferase activity"/>
    <property type="evidence" value="ECO:0007669"/>
    <property type="project" value="InterPro"/>
</dbReference>
<dbReference type="SUPFAM" id="SSF50985">
    <property type="entry name" value="RCC1/BLIP-II"/>
    <property type="match status" value="1"/>
</dbReference>
<name>A0A158QBI3_HYMDI</name>
<dbReference type="SMART" id="SM00119">
    <property type="entry name" value="HECTc"/>
    <property type="match status" value="1"/>
</dbReference>
<dbReference type="OrthoDB" id="8068875at2759"/>
<dbReference type="Gene3D" id="3.30.2160.10">
    <property type="entry name" value="Hect, E3 ligase catalytic domain"/>
    <property type="match status" value="1"/>
</dbReference>
<dbReference type="Pfam" id="PF25390">
    <property type="entry name" value="WD40_RLD"/>
    <property type="match status" value="1"/>
</dbReference>
<dbReference type="Gene3D" id="3.90.1750.10">
    <property type="entry name" value="Hect, E3 ligase catalytic domains"/>
    <property type="match status" value="1"/>
</dbReference>
<dbReference type="Pfam" id="PF00415">
    <property type="entry name" value="RCC1"/>
    <property type="match status" value="1"/>
</dbReference>
<dbReference type="InterPro" id="IPR000408">
    <property type="entry name" value="Reg_chr_condens"/>
</dbReference>
<dbReference type="Pfam" id="PF00632">
    <property type="entry name" value="HECT"/>
    <property type="match status" value="1"/>
</dbReference>
<evidence type="ECO:0000256" key="5">
    <source>
        <dbReference type="PROSITE-ProRule" id="PRU00235"/>
    </source>
</evidence>
<reference evidence="10" key="1">
    <citation type="submission" date="2016-04" db="UniProtKB">
        <authorList>
            <consortium name="WormBaseParasite"/>
        </authorList>
    </citation>
    <scope>IDENTIFICATION</scope>
</reference>
<feature type="repeat" description="RCC1" evidence="5">
    <location>
        <begin position="2"/>
        <end position="60"/>
    </location>
</feature>
<feature type="repeat" description="RCC1" evidence="5">
    <location>
        <begin position="160"/>
        <end position="213"/>
    </location>
</feature>
<evidence type="ECO:0000259" key="7">
    <source>
        <dbReference type="PROSITE" id="PS50237"/>
    </source>
</evidence>
<dbReference type="CDD" id="cd00078">
    <property type="entry name" value="HECTc"/>
    <property type="match status" value="1"/>
</dbReference>
<feature type="repeat" description="RCC1" evidence="5">
    <location>
        <begin position="61"/>
        <end position="109"/>
    </location>
</feature>
<evidence type="ECO:0000256" key="4">
    <source>
        <dbReference type="PROSITE-ProRule" id="PRU00104"/>
    </source>
</evidence>
<proteinExistence type="predicted"/>
<sequence>MSILYGWGSCEVGQLGPVSTQESVALVSQPTIVSWPPPGVGKHLVKLSCGYRHTLALDSEGFVYSSGSNEFKQLGHERRNDALEMVLGIRERVRDIVAGPYHSAAITVSGRVYMWGCNTNHQLGRDDFEDNEVGLLNFNHGTIVQISLGLEHTIALTEASEIYTWGSNSQGQLGLGFCSQQPIATPQLVEALVGLPVRQIVSGANHNVLVTPSGSVYVWGSNTQGQLGLGDVESQSNISVVPRRPSRTENSSNSKQKNVSVPTPHLVKSVKRRGVTYAACGETHSALLTKDGAVFTFGDGRFGQLGHGQGLISVGQPKQVMELMGDTCVQLMCGRRHTLVVVCNPSHSRPRPRPIVFGCGSEGQLGQPNLQRTFLPVNVIGPWYSREASPSNFNTNFTEPTLTAVFTGGDHCFAFTHHSGLVNCAYCWFVVNTIVRKSFVVGKFVFCQTKEFHILTMTTPSRSPLLDFRKWQPCHLSNIATFSEPLIRRYIEGLPDRQTSASTRRSSSTSSDGPPDISEAIYCLENFSMKSAFKRLEIAFGSIGCLASSLLADHGMDLDAAQALQTELFLAAPFSDARCLIRPLVETICRPRSNFPDLECLRVFVFLAVSPLLDTPRKDTFNVPDNSGEAGTGPAIHYPSNMAGFDIGFVLAAFARAVCRLEVVPLSVLDAWFMDFQPRFFRRLVANLTNFVAYRYCCKRQVEEVNCFNYQNATHAALELLKRLHEINQKRAERITYMTFYIPELTDRFDDRGFASWLVQRNSNEKQIDSFAGQSPPPRRFRFWRSKSVPPKRAQNNNDQNFTIFDYPFVFDVACKAKMLQTEARLMQQMAMQNFSNAVIGATLTRLLGPIPQTYLMLEVSRENLISNTLDYLALQSKADLKRPLKVRFTGEEAIDDGGVLKEFFILIMREILNPAYGMFKVYKDSRMLWFNENNLESPRMFAMVGALCGLAIYNDNIIDLCFPTALFKKLLLEEPTLDDLKELDPTAGRSLQSLLDYEGTDVEDVFCINFETAVDHYGVVERVPLIPNGCDIPVTHANKELYVEKYLDFRFNRSCKEVFEAFKSGFFDVCSGYVIRMFQPTELHSMVVGSDEIDWQELRKHTSYQGEYWDRHPIIQSFWDVLINECTLQEKKNFLRFLTGCDRMPIFGVTDVKASLEKYLLNLLNPKQLIKLINIGCATVNALVCEGHKVGTHQWPSGGRMITIQPNNSGDEFLPVAHTCYNILDLPKYSSKEILATKLKQAIENTEGFGLV</sequence>
<feature type="region of interest" description="Disordered" evidence="6">
    <location>
        <begin position="236"/>
        <end position="264"/>
    </location>
</feature>
<dbReference type="SUPFAM" id="SSF56204">
    <property type="entry name" value="Hect, E3 ligase catalytic domain"/>
    <property type="match status" value="1"/>
</dbReference>
<dbReference type="PRINTS" id="PR00633">
    <property type="entry name" value="RCCNDNSATION"/>
</dbReference>
<dbReference type="InterPro" id="IPR000569">
    <property type="entry name" value="HECT_dom"/>
</dbReference>
<organism evidence="10">
    <name type="scientific">Hymenolepis diminuta</name>
    <name type="common">Rat tapeworm</name>
    <dbReference type="NCBI Taxonomy" id="6216"/>
    <lineage>
        <taxon>Eukaryota</taxon>
        <taxon>Metazoa</taxon>
        <taxon>Spiralia</taxon>
        <taxon>Lophotrochozoa</taxon>
        <taxon>Platyhelminthes</taxon>
        <taxon>Cestoda</taxon>
        <taxon>Eucestoda</taxon>
        <taxon>Cyclophyllidea</taxon>
        <taxon>Hymenolepididae</taxon>
        <taxon>Hymenolepis</taxon>
    </lineage>
</organism>
<dbReference type="FunFam" id="3.30.2160.10:FF:000004">
    <property type="entry name" value="probable E3 ubiquitin-protein ligase HERC4 isoform X1"/>
    <property type="match status" value="1"/>
</dbReference>